<dbReference type="HOGENOM" id="CLU_000960_28_2_5"/>
<dbReference type="Gene3D" id="1.20.1250.20">
    <property type="entry name" value="MFS general substrate transporter like domains"/>
    <property type="match status" value="1"/>
</dbReference>
<dbReference type="PROSITE" id="PS00216">
    <property type="entry name" value="SUGAR_TRANSPORT_1"/>
    <property type="match status" value="1"/>
</dbReference>
<keyword evidence="4 6" id="KW-1133">Transmembrane helix</keyword>
<feature type="transmembrane region" description="Helical" evidence="6">
    <location>
        <begin position="109"/>
        <end position="134"/>
    </location>
</feature>
<feature type="transmembrane region" description="Helical" evidence="6">
    <location>
        <begin position="336"/>
        <end position="362"/>
    </location>
</feature>
<dbReference type="PROSITE" id="PS50850">
    <property type="entry name" value="MFS"/>
    <property type="match status" value="1"/>
</dbReference>
<evidence type="ECO:0000256" key="3">
    <source>
        <dbReference type="ARBA" id="ARBA00022692"/>
    </source>
</evidence>
<feature type="transmembrane region" description="Helical" evidence="6">
    <location>
        <begin position="368"/>
        <end position="392"/>
    </location>
</feature>
<keyword evidence="8" id="KW-0614">Plasmid</keyword>
<proteinExistence type="predicted"/>
<dbReference type="PANTHER" id="PTHR42718">
    <property type="entry name" value="MAJOR FACILITATOR SUPERFAMILY MULTIDRUG TRANSPORTER MFSC"/>
    <property type="match status" value="1"/>
</dbReference>
<evidence type="ECO:0000256" key="5">
    <source>
        <dbReference type="ARBA" id="ARBA00023136"/>
    </source>
</evidence>
<evidence type="ECO:0000256" key="2">
    <source>
        <dbReference type="ARBA" id="ARBA00022448"/>
    </source>
</evidence>
<keyword evidence="3 6" id="KW-0812">Transmembrane</keyword>
<sequence length="455" mass="46247">MDRPSKTSQARARQPHAALATLCLAVITAQLDTSVVNLALDPIGKDLDATVSQLQWVVDAYNLVYAVLLLTGGLLADLAGRRRILISGALVFGIASIGCAIAPTAPVLIAARALTGVGAALLLPASLSIIRVIYPDQQARQRALGIWAGCNGLALAIGPTLGGLLIHAFGWRSVFYVVVPFSLVGAVSARATIEESADPAGRSFDITGQVLAILSLAAVTLAAIESPHSTISLTAAFGVTGFVLFGLFLAVEHRQGQAALVPLTMFRSRSFAGAMAGTTAMTFGMYGTLFLFPLATQSLGRLDATSTGLALLPMALSFVLVSPFSDAVVQRFGQRMTIALGLGTIGIGNGILSVAFLLDLFMMSEIGLLLTGIGMGLATGPLTAVAVSAVGSNRGGTAGALINVARMVGATIGVAALGAIFAAVAGAENGFFAAMIVGALVQVMGAAVALSTIGR</sequence>
<comment type="subcellular location">
    <subcellularLocation>
        <location evidence="1">Membrane</location>
        <topology evidence="1">Multi-pass membrane protein</topology>
    </subcellularLocation>
</comment>
<feature type="transmembrane region" description="Helical" evidence="6">
    <location>
        <begin position="404"/>
        <end position="425"/>
    </location>
</feature>
<name>A0A068SYE5_NEOGA</name>
<feature type="transmembrane region" description="Helical" evidence="6">
    <location>
        <begin position="83"/>
        <end position="103"/>
    </location>
</feature>
<dbReference type="RefSeq" id="WP_041363958.1">
    <property type="nucleotide sequence ID" value="NZ_HG938354.1"/>
</dbReference>
<evidence type="ECO:0000313" key="8">
    <source>
        <dbReference type="EMBL" id="CDN50854.1"/>
    </source>
</evidence>
<evidence type="ECO:0000259" key="7">
    <source>
        <dbReference type="PROSITE" id="PS50850"/>
    </source>
</evidence>
<evidence type="ECO:0000256" key="4">
    <source>
        <dbReference type="ARBA" id="ARBA00022989"/>
    </source>
</evidence>
<feature type="transmembrane region" description="Helical" evidence="6">
    <location>
        <begin position="271"/>
        <end position="292"/>
    </location>
</feature>
<dbReference type="Gene3D" id="1.20.1720.10">
    <property type="entry name" value="Multidrug resistance protein D"/>
    <property type="match status" value="1"/>
</dbReference>
<dbReference type="GO" id="GO:0022857">
    <property type="term" value="F:transmembrane transporter activity"/>
    <property type="evidence" value="ECO:0007669"/>
    <property type="project" value="InterPro"/>
</dbReference>
<dbReference type="InterPro" id="IPR020846">
    <property type="entry name" value="MFS_dom"/>
</dbReference>
<dbReference type="InterPro" id="IPR005829">
    <property type="entry name" value="Sugar_transporter_CS"/>
</dbReference>
<keyword evidence="9" id="KW-1185">Reference proteome</keyword>
<dbReference type="Proteomes" id="UP000028181">
    <property type="component" value="Plasmid pHAMBI540a"/>
</dbReference>
<gene>
    <name evidence="8" type="ORF">RG540_PA01750</name>
</gene>
<dbReference type="PRINTS" id="PR01036">
    <property type="entry name" value="TCRTETB"/>
</dbReference>
<evidence type="ECO:0000256" key="6">
    <source>
        <dbReference type="SAM" id="Phobius"/>
    </source>
</evidence>
<evidence type="ECO:0000256" key="1">
    <source>
        <dbReference type="ARBA" id="ARBA00004141"/>
    </source>
</evidence>
<feature type="transmembrane region" description="Helical" evidence="6">
    <location>
        <begin position="55"/>
        <end position="76"/>
    </location>
</feature>
<dbReference type="Pfam" id="PF07690">
    <property type="entry name" value="MFS_1"/>
    <property type="match status" value="1"/>
</dbReference>
<evidence type="ECO:0000313" key="9">
    <source>
        <dbReference type="Proteomes" id="UP000028181"/>
    </source>
</evidence>
<dbReference type="CDD" id="cd17321">
    <property type="entry name" value="MFS_MMR_MDR_like"/>
    <property type="match status" value="1"/>
</dbReference>
<feature type="transmembrane region" description="Helical" evidence="6">
    <location>
        <begin position="230"/>
        <end position="251"/>
    </location>
</feature>
<feature type="transmembrane region" description="Helical" evidence="6">
    <location>
        <begin position="431"/>
        <end position="453"/>
    </location>
</feature>
<feature type="domain" description="Major facilitator superfamily (MFS) profile" evidence="7">
    <location>
        <begin position="18"/>
        <end position="455"/>
    </location>
</feature>
<dbReference type="eggNOG" id="COG0477">
    <property type="taxonomic scope" value="Bacteria"/>
</dbReference>
<dbReference type="OrthoDB" id="2414439at2"/>
<dbReference type="InterPro" id="IPR011701">
    <property type="entry name" value="MFS"/>
</dbReference>
<dbReference type="KEGG" id="ngg:RG540_PA01750"/>
<dbReference type="PANTHER" id="PTHR42718:SF9">
    <property type="entry name" value="MAJOR FACILITATOR SUPERFAMILY MULTIDRUG TRANSPORTER MFSC"/>
    <property type="match status" value="1"/>
</dbReference>
<feature type="transmembrane region" description="Helical" evidence="6">
    <location>
        <begin position="174"/>
        <end position="192"/>
    </location>
</feature>
<dbReference type="EMBL" id="HG938354">
    <property type="protein sequence ID" value="CDN50854.1"/>
    <property type="molecule type" value="Genomic_DNA"/>
</dbReference>
<dbReference type="AlphaFoldDB" id="A0A068SYE5"/>
<feature type="transmembrane region" description="Helical" evidence="6">
    <location>
        <begin position="146"/>
        <end position="168"/>
    </location>
</feature>
<dbReference type="SUPFAM" id="SSF103473">
    <property type="entry name" value="MFS general substrate transporter"/>
    <property type="match status" value="1"/>
</dbReference>
<dbReference type="PATRIC" id="fig|1028800.3.peg.4784"/>
<feature type="transmembrane region" description="Helical" evidence="6">
    <location>
        <begin position="304"/>
        <end position="324"/>
    </location>
</feature>
<feature type="transmembrane region" description="Helical" evidence="6">
    <location>
        <begin position="204"/>
        <end position="224"/>
    </location>
</feature>
<organism evidence="8 9">
    <name type="scientific">Neorhizobium galegae bv. orientalis str. HAMBI 540</name>
    <dbReference type="NCBI Taxonomy" id="1028800"/>
    <lineage>
        <taxon>Bacteria</taxon>
        <taxon>Pseudomonadati</taxon>
        <taxon>Pseudomonadota</taxon>
        <taxon>Alphaproteobacteria</taxon>
        <taxon>Hyphomicrobiales</taxon>
        <taxon>Rhizobiaceae</taxon>
        <taxon>Rhizobium/Agrobacterium group</taxon>
        <taxon>Neorhizobium</taxon>
    </lineage>
</organism>
<keyword evidence="5 6" id="KW-0472">Membrane</keyword>
<reference evidence="9" key="1">
    <citation type="journal article" date="2014" name="BMC Genomics">
        <title>Genome sequencing of two Neorhizobium galegae strains reveals a noeT gene responsible for the unusual acetylation of the nodulation factors.</title>
        <authorList>
            <person name="Osterman J."/>
            <person name="Marsh J."/>
            <person name="Laine P.K."/>
            <person name="Zeng Z."/>
            <person name="Alatalo E."/>
            <person name="Sullivan J.T."/>
            <person name="Young J.P."/>
            <person name="Thomas-Oates J."/>
            <person name="Paulin L."/>
            <person name="Lindstrom K."/>
        </authorList>
    </citation>
    <scope>NUCLEOTIDE SEQUENCE [LARGE SCALE GENOMIC DNA]</scope>
    <source>
        <strain evidence="9">HAMBI 540</strain>
    </source>
</reference>
<dbReference type="InterPro" id="IPR036259">
    <property type="entry name" value="MFS_trans_sf"/>
</dbReference>
<dbReference type="GeneID" id="24261092"/>
<geneLocation type="plasmid" evidence="9">
    <name>II</name>
</geneLocation>
<dbReference type="GO" id="GO:0016020">
    <property type="term" value="C:membrane"/>
    <property type="evidence" value="ECO:0007669"/>
    <property type="project" value="UniProtKB-SubCell"/>
</dbReference>
<accession>A0A068SYE5</accession>
<keyword evidence="2" id="KW-0813">Transport</keyword>
<protein>
    <submittedName>
        <fullName evidence="8">Drug resistance transporter, EmrB/QacA subfamily</fullName>
    </submittedName>
</protein>